<proteinExistence type="inferred from homology"/>
<evidence type="ECO:0000256" key="6">
    <source>
        <dbReference type="ARBA" id="ARBA00023136"/>
    </source>
</evidence>
<dbReference type="Proteomes" id="UP000214588">
    <property type="component" value="Unassembled WGS sequence"/>
</dbReference>
<evidence type="ECO:0000256" key="2">
    <source>
        <dbReference type="ARBA" id="ARBA00004236"/>
    </source>
</evidence>
<evidence type="ECO:0000256" key="5">
    <source>
        <dbReference type="ARBA" id="ARBA00022989"/>
    </source>
</evidence>
<dbReference type="Pfam" id="PF04347">
    <property type="entry name" value="FliO"/>
    <property type="match status" value="1"/>
</dbReference>
<keyword evidence="4 9" id="KW-0812">Transmembrane</keyword>
<feature type="transmembrane region" description="Helical" evidence="9">
    <location>
        <begin position="27"/>
        <end position="48"/>
    </location>
</feature>
<sequence length="177" mass="20050">MIDTFNLLSSNLKAEDANTLGGNTEQFTYLLTYLVGFIVVIGLLFLVLKLLKWYSFNLNEGKHMRVLDSLPLDNEKKLVLVEVGDKILLIGAGKELNLLTNVELDQDELQLIKESSSQISKGSLASVWQKIQTKFRNQFNKNDDSADTEIFEQQLQEELNKLRRTKNRGGDGNGEDK</sequence>
<comment type="caution">
    <text evidence="10">The sequence shown here is derived from an EMBL/GenBank/DDBJ whole genome shotgun (WGS) entry which is preliminary data.</text>
</comment>
<comment type="subcellular location">
    <subcellularLocation>
        <location evidence="1">Bacterial flagellum basal body</location>
    </subcellularLocation>
    <subcellularLocation>
        <location evidence="2">Cell membrane</location>
    </subcellularLocation>
</comment>
<evidence type="ECO:0000256" key="8">
    <source>
        <dbReference type="ARBA" id="ARBA00037937"/>
    </source>
</evidence>
<evidence type="ECO:0000256" key="9">
    <source>
        <dbReference type="SAM" id="Phobius"/>
    </source>
</evidence>
<evidence type="ECO:0000256" key="1">
    <source>
        <dbReference type="ARBA" id="ARBA00004117"/>
    </source>
</evidence>
<comment type="similarity">
    <text evidence="8">Belongs to the FliO/MopB family.</text>
</comment>
<dbReference type="GO" id="GO:0009425">
    <property type="term" value="C:bacterial-type flagellum basal body"/>
    <property type="evidence" value="ECO:0007669"/>
    <property type="project" value="UniProtKB-SubCell"/>
</dbReference>
<dbReference type="EMBL" id="NIQC01000006">
    <property type="protein sequence ID" value="OWZ84241.1"/>
    <property type="molecule type" value="Genomic_DNA"/>
</dbReference>
<evidence type="ECO:0000256" key="3">
    <source>
        <dbReference type="ARBA" id="ARBA00022475"/>
    </source>
</evidence>
<dbReference type="PANTHER" id="PTHR38766">
    <property type="entry name" value="FLAGELLAR PROTEIN FLIO"/>
    <property type="match status" value="1"/>
</dbReference>
<evidence type="ECO:0008006" key="12">
    <source>
        <dbReference type="Google" id="ProtNLM"/>
    </source>
</evidence>
<dbReference type="GO" id="GO:0044781">
    <property type="term" value="P:bacterial-type flagellum organization"/>
    <property type="evidence" value="ECO:0007669"/>
    <property type="project" value="InterPro"/>
</dbReference>
<evidence type="ECO:0000256" key="7">
    <source>
        <dbReference type="ARBA" id="ARBA00023143"/>
    </source>
</evidence>
<gene>
    <name evidence="10" type="ORF">CDO51_04070</name>
</gene>
<dbReference type="InterPro" id="IPR022781">
    <property type="entry name" value="Flagellar_biosynth_FliO"/>
</dbReference>
<keyword evidence="5 9" id="KW-1133">Transmembrane helix</keyword>
<evidence type="ECO:0000313" key="11">
    <source>
        <dbReference type="Proteomes" id="UP000214588"/>
    </source>
</evidence>
<dbReference type="GO" id="GO:0005886">
    <property type="term" value="C:plasma membrane"/>
    <property type="evidence" value="ECO:0007669"/>
    <property type="project" value="UniProtKB-SubCell"/>
</dbReference>
<dbReference type="OrthoDB" id="2376965at2"/>
<dbReference type="AlphaFoldDB" id="A0A226BZ93"/>
<keyword evidence="6 9" id="KW-0472">Membrane</keyword>
<name>A0A226BZ93_9FIRM</name>
<dbReference type="RefSeq" id="WP_089023026.1">
    <property type="nucleotide sequence ID" value="NZ_NIQC01000006.1"/>
</dbReference>
<protein>
    <recommendedName>
        <fullName evidence="12">Flagellar protein</fullName>
    </recommendedName>
</protein>
<keyword evidence="3" id="KW-1003">Cell membrane</keyword>
<dbReference type="InterPro" id="IPR052205">
    <property type="entry name" value="FliO/MopB"/>
</dbReference>
<dbReference type="PANTHER" id="PTHR38766:SF1">
    <property type="entry name" value="FLAGELLAR PROTEIN FLIO"/>
    <property type="match status" value="1"/>
</dbReference>
<keyword evidence="7" id="KW-0975">Bacterial flagellum</keyword>
<accession>A0A226BZ93</accession>
<keyword evidence="11" id="KW-1185">Reference proteome</keyword>
<organism evidence="10 11">
    <name type="scientific">Natranaerobius trueperi</name>
    <dbReference type="NCBI Taxonomy" id="759412"/>
    <lineage>
        <taxon>Bacteria</taxon>
        <taxon>Bacillati</taxon>
        <taxon>Bacillota</taxon>
        <taxon>Clostridia</taxon>
        <taxon>Natranaerobiales</taxon>
        <taxon>Natranaerobiaceae</taxon>
        <taxon>Natranaerobius</taxon>
    </lineage>
</organism>
<reference evidence="10 11" key="1">
    <citation type="submission" date="2017-06" db="EMBL/GenBank/DDBJ databases">
        <title>Draft Genome Sequence of Natranaerobius trueperi halophilic, alkalithermophilic bacteria from soda lakes.</title>
        <authorList>
            <person name="Zhao B."/>
        </authorList>
    </citation>
    <scope>NUCLEOTIDE SEQUENCE [LARGE SCALE GENOMIC DNA]</scope>
    <source>
        <strain evidence="10 11">DSM 18760</strain>
    </source>
</reference>
<evidence type="ECO:0000313" key="10">
    <source>
        <dbReference type="EMBL" id="OWZ84241.1"/>
    </source>
</evidence>
<evidence type="ECO:0000256" key="4">
    <source>
        <dbReference type="ARBA" id="ARBA00022692"/>
    </source>
</evidence>